<comment type="cofactor">
    <cofactor evidence="5">
        <name>Zn(2+)</name>
        <dbReference type="ChEBI" id="CHEBI:29105"/>
    </cofactor>
</comment>
<dbReference type="PROSITE" id="PS50970">
    <property type="entry name" value="HCY"/>
    <property type="match status" value="1"/>
</dbReference>
<dbReference type="SUPFAM" id="SSF82282">
    <property type="entry name" value="Homocysteine S-methyltransferase"/>
    <property type="match status" value="1"/>
</dbReference>
<dbReference type="GO" id="GO:0032259">
    <property type="term" value="P:methylation"/>
    <property type="evidence" value="ECO:0007669"/>
    <property type="project" value="UniProtKB-KW"/>
</dbReference>
<sequence>MSPRPILLLDGGLGTTLGEPPHNITFNFEMPLWSAHLLISSPSTLQAVHEAFATAGADILLTATYQTSFEGFTRTNPRYTAEDAAQYMRSAIPLAKRAAASSERPVKVALSLGPYGATTSPGTEYSGLYPEEMNSESKLRKWHGRRLCVFVDEHGSWDEVEYVAFETVRRADEARAVRGAMMDVFADTYQGQGPGSEERSQLATKKPWWVCGVFPSEEVDEEDVRTWVRAAVGTQETRPGVYLPRPWGLGVNCTRIGNVGRIVSIMQDELRHLSGLGTKGFVDEWDSKTGRPWLVLYPDGTLGEKYDPVTKTWVATETGRETRPWDEVYWEVVQGLPSDEWEGIIMGGCCRAGPEQIAALRRRIDSDVLSKTESV</sequence>
<evidence type="ECO:0000256" key="3">
    <source>
        <dbReference type="ARBA" id="ARBA00022723"/>
    </source>
</evidence>
<name>A0A5N5WS80_9EURO</name>
<dbReference type="InterPro" id="IPR003726">
    <property type="entry name" value="HCY_dom"/>
</dbReference>
<feature type="binding site" evidence="5">
    <location>
        <position position="253"/>
    </location>
    <ligand>
        <name>Zn(2+)</name>
        <dbReference type="ChEBI" id="CHEBI:29105"/>
    </ligand>
</feature>
<keyword evidence="8" id="KW-1185">Reference proteome</keyword>
<dbReference type="PANTHER" id="PTHR46015">
    <property type="entry name" value="ZGC:172121"/>
    <property type="match status" value="1"/>
</dbReference>
<keyword evidence="4 5" id="KW-0862">Zinc</keyword>
<evidence type="ECO:0000313" key="8">
    <source>
        <dbReference type="Proteomes" id="UP000326565"/>
    </source>
</evidence>
<organism evidence="7 8">
    <name type="scientific">Aspergillus leporis</name>
    <dbReference type="NCBI Taxonomy" id="41062"/>
    <lineage>
        <taxon>Eukaryota</taxon>
        <taxon>Fungi</taxon>
        <taxon>Dikarya</taxon>
        <taxon>Ascomycota</taxon>
        <taxon>Pezizomycotina</taxon>
        <taxon>Eurotiomycetes</taxon>
        <taxon>Eurotiomycetidae</taxon>
        <taxon>Eurotiales</taxon>
        <taxon>Aspergillaceae</taxon>
        <taxon>Aspergillus</taxon>
        <taxon>Aspergillus subgen. Circumdati</taxon>
    </lineage>
</organism>
<keyword evidence="1 5" id="KW-0489">Methyltransferase</keyword>
<dbReference type="GO" id="GO:0033528">
    <property type="term" value="P:S-methylmethionine cycle"/>
    <property type="evidence" value="ECO:0007669"/>
    <property type="project" value="TreeGrafter"/>
</dbReference>
<feature type="binding site" evidence="5">
    <location>
        <position position="349"/>
    </location>
    <ligand>
        <name>Zn(2+)</name>
        <dbReference type="ChEBI" id="CHEBI:29105"/>
    </ligand>
</feature>
<dbReference type="AlphaFoldDB" id="A0A5N5WS80"/>
<dbReference type="OrthoDB" id="261426at2759"/>
<keyword evidence="2 5" id="KW-0808">Transferase</keyword>
<reference evidence="7 8" key="1">
    <citation type="submission" date="2019-04" db="EMBL/GenBank/DDBJ databases">
        <title>Friends and foes A comparative genomics study of 23 Aspergillus species from section Flavi.</title>
        <authorList>
            <consortium name="DOE Joint Genome Institute"/>
            <person name="Kjaerbolling I."/>
            <person name="Vesth T."/>
            <person name="Frisvad J.C."/>
            <person name="Nybo J.L."/>
            <person name="Theobald S."/>
            <person name="Kildgaard S."/>
            <person name="Isbrandt T."/>
            <person name="Kuo A."/>
            <person name="Sato A."/>
            <person name="Lyhne E.K."/>
            <person name="Kogle M.E."/>
            <person name="Wiebenga A."/>
            <person name="Kun R.S."/>
            <person name="Lubbers R.J."/>
            <person name="Makela M.R."/>
            <person name="Barry K."/>
            <person name="Chovatia M."/>
            <person name="Clum A."/>
            <person name="Daum C."/>
            <person name="Haridas S."/>
            <person name="He G."/>
            <person name="LaButti K."/>
            <person name="Lipzen A."/>
            <person name="Mondo S."/>
            <person name="Riley R."/>
            <person name="Salamov A."/>
            <person name="Simmons B.A."/>
            <person name="Magnuson J.K."/>
            <person name="Henrissat B."/>
            <person name="Mortensen U.H."/>
            <person name="Larsen T.O."/>
            <person name="Devries R.P."/>
            <person name="Grigoriev I.V."/>
            <person name="Machida M."/>
            <person name="Baker S.E."/>
            <person name="Andersen M.R."/>
        </authorList>
    </citation>
    <scope>NUCLEOTIDE SEQUENCE [LARGE SCALE GENOMIC DNA]</scope>
    <source>
        <strain evidence="7 8">CBS 151.66</strain>
    </source>
</reference>
<dbReference type="GO" id="GO:0008898">
    <property type="term" value="F:S-adenosylmethionine-homocysteine S-methyltransferase activity"/>
    <property type="evidence" value="ECO:0007669"/>
    <property type="project" value="TreeGrafter"/>
</dbReference>
<dbReference type="GO" id="GO:0046872">
    <property type="term" value="F:metal ion binding"/>
    <property type="evidence" value="ECO:0007669"/>
    <property type="project" value="UniProtKB-KW"/>
</dbReference>
<proteinExistence type="predicted"/>
<evidence type="ECO:0000256" key="2">
    <source>
        <dbReference type="ARBA" id="ARBA00022679"/>
    </source>
</evidence>
<evidence type="ECO:0000313" key="7">
    <source>
        <dbReference type="EMBL" id="KAB8071376.1"/>
    </source>
</evidence>
<accession>A0A5N5WS80</accession>
<dbReference type="Proteomes" id="UP000326565">
    <property type="component" value="Unassembled WGS sequence"/>
</dbReference>
<dbReference type="EMBL" id="ML732274">
    <property type="protein sequence ID" value="KAB8071376.1"/>
    <property type="molecule type" value="Genomic_DNA"/>
</dbReference>
<dbReference type="GO" id="GO:0009086">
    <property type="term" value="P:methionine biosynthetic process"/>
    <property type="evidence" value="ECO:0007669"/>
    <property type="project" value="TreeGrafter"/>
</dbReference>
<feature type="domain" description="Hcy-binding" evidence="6">
    <location>
        <begin position="1"/>
        <end position="364"/>
    </location>
</feature>
<keyword evidence="3 5" id="KW-0479">Metal-binding</keyword>
<dbReference type="InterPro" id="IPR051486">
    <property type="entry name" value="Hcy_S-methyltransferase"/>
</dbReference>
<evidence type="ECO:0000259" key="6">
    <source>
        <dbReference type="PROSITE" id="PS50970"/>
    </source>
</evidence>
<protein>
    <submittedName>
        <fullName evidence="7">Homocysteine S-methyltransferase</fullName>
    </submittedName>
</protein>
<dbReference type="InterPro" id="IPR036589">
    <property type="entry name" value="HCY_dom_sf"/>
</dbReference>
<evidence type="ECO:0000256" key="1">
    <source>
        <dbReference type="ARBA" id="ARBA00022603"/>
    </source>
</evidence>
<dbReference type="PANTHER" id="PTHR46015:SF1">
    <property type="entry name" value="HOMOCYSTEINE S-METHYLTRANSFERASE-LIKE ISOFORM 1"/>
    <property type="match status" value="1"/>
</dbReference>
<feature type="binding site" evidence="5">
    <location>
        <position position="350"/>
    </location>
    <ligand>
        <name>Zn(2+)</name>
        <dbReference type="ChEBI" id="CHEBI:29105"/>
    </ligand>
</feature>
<dbReference type="Pfam" id="PF02574">
    <property type="entry name" value="S-methyl_trans"/>
    <property type="match status" value="1"/>
</dbReference>
<evidence type="ECO:0000256" key="5">
    <source>
        <dbReference type="PROSITE-ProRule" id="PRU00333"/>
    </source>
</evidence>
<evidence type="ECO:0000256" key="4">
    <source>
        <dbReference type="ARBA" id="ARBA00022833"/>
    </source>
</evidence>
<dbReference type="Gene3D" id="3.20.20.330">
    <property type="entry name" value="Homocysteine-binding-like domain"/>
    <property type="match status" value="1"/>
</dbReference>
<gene>
    <name evidence="7" type="ORF">BDV29DRAFT_179302</name>
</gene>